<dbReference type="Gene3D" id="1.20.144.10">
    <property type="entry name" value="Phosphatidic acid phosphatase type 2/haloperoxidase"/>
    <property type="match status" value="1"/>
</dbReference>
<dbReference type="Pfam" id="PF01569">
    <property type="entry name" value="PAP2"/>
    <property type="match status" value="1"/>
</dbReference>
<proteinExistence type="inferred from homology"/>
<evidence type="ECO:0000259" key="9">
    <source>
        <dbReference type="SMART" id="SM00014"/>
    </source>
</evidence>
<dbReference type="SMART" id="SM00014">
    <property type="entry name" value="acidPPc"/>
    <property type="match status" value="1"/>
</dbReference>
<name>A0ABS5V300_9GAMM</name>
<dbReference type="PRINTS" id="PR00483">
    <property type="entry name" value="BACPHPHTASE"/>
</dbReference>
<dbReference type="InterPro" id="IPR001011">
    <property type="entry name" value="Acid_Pase_classA_bac"/>
</dbReference>
<gene>
    <name evidence="10" type="ORF">KJI95_06615</name>
</gene>
<accession>A0ABS5V300</accession>
<organism evidence="10 11">
    <name type="scientific">Shewanella jiangmenensis</name>
    <dbReference type="NCBI Taxonomy" id="2837387"/>
    <lineage>
        <taxon>Bacteria</taxon>
        <taxon>Pseudomonadati</taxon>
        <taxon>Pseudomonadota</taxon>
        <taxon>Gammaproteobacteria</taxon>
        <taxon>Alteromonadales</taxon>
        <taxon>Shewanellaceae</taxon>
        <taxon>Shewanella</taxon>
    </lineage>
</organism>
<evidence type="ECO:0000313" key="10">
    <source>
        <dbReference type="EMBL" id="MBT1444197.1"/>
    </source>
</evidence>
<dbReference type="EC" id="3.1.3.2" evidence="4 8"/>
<dbReference type="InterPro" id="IPR000326">
    <property type="entry name" value="PAP2/HPO"/>
</dbReference>
<dbReference type="SUPFAM" id="SSF48317">
    <property type="entry name" value="Acid phosphatase/Vanadium-dependent haloperoxidase"/>
    <property type="match status" value="1"/>
</dbReference>
<dbReference type="EMBL" id="JAHEPS010000002">
    <property type="protein sequence ID" value="MBT1444197.1"/>
    <property type="molecule type" value="Genomic_DNA"/>
</dbReference>
<evidence type="ECO:0000256" key="7">
    <source>
        <dbReference type="ARBA" id="ARBA00022801"/>
    </source>
</evidence>
<keyword evidence="7 8" id="KW-0378">Hydrolase</keyword>
<dbReference type="InterPro" id="IPR036938">
    <property type="entry name" value="PAP2/HPO_sf"/>
</dbReference>
<evidence type="ECO:0000256" key="1">
    <source>
        <dbReference type="ARBA" id="ARBA00000032"/>
    </source>
</evidence>
<dbReference type="PIRSF" id="PIRSF000897">
    <property type="entry name" value="Acid_Ptase_ClsA"/>
    <property type="match status" value="1"/>
</dbReference>
<comment type="catalytic activity">
    <reaction evidence="1 8">
        <text>a phosphate monoester + H2O = an alcohol + phosphate</text>
        <dbReference type="Rhea" id="RHEA:15017"/>
        <dbReference type="ChEBI" id="CHEBI:15377"/>
        <dbReference type="ChEBI" id="CHEBI:30879"/>
        <dbReference type="ChEBI" id="CHEBI:43474"/>
        <dbReference type="ChEBI" id="CHEBI:67140"/>
        <dbReference type="EC" id="3.1.3.2"/>
    </reaction>
</comment>
<dbReference type="InterPro" id="IPR018296">
    <property type="entry name" value="Acid_Pase_classA_bac_CS"/>
</dbReference>
<comment type="subcellular location">
    <subcellularLocation>
        <location evidence="2">Periplasm</location>
    </subcellularLocation>
</comment>
<dbReference type="CDD" id="cd03397">
    <property type="entry name" value="PAP2_acid_phosphatase"/>
    <property type="match status" value="1"/>
</dbReference>
<protein>
    <recommendedName>
        <fullName evidence="4 8">Acid phosphatase</fullName>
        <ecNumber evidence="4 8">3.1.3.2</ecNumber>
    </recommendedName>
</protein>
<evidence type="ECO:0000256" key="2">
    <source>
        <dbReference type="ARBA" id="ARBA00004418"/>
    </source>
</evidence>
<sequence>MVTVAELRPGYLTGYLDGNTLPNSLELVAPPPAEGSASAALDLDIATRMQALKGTPRWQLAISDANLHFPAAAGIFSCALNAPISEAQTPRLYQLLRRTLTDAGLSTYKAKNHYQRSRPFMVNQQGSCSPDEEAALAKNGSYPSGHTAIGWAWALVLAEIAPEQADALLARGLAFGESRNVCNVHWHSDVVTGRTLGAATVARLHANPQFQADLAAAKAEVAALHAANTKAGKDFNTGSASPTDCAAEAAALAIRP</sequence>
<evidence type="ECO:0000256" key="4">
    <source>
        <dbReference type="ARBA" id="ARBA00012646"/>
    </source>
</evidence>
<keyword evidence="6" id="KW-0574">Periplasm</keyword>
<dbReference type="Proteomes" id="UP001195903">
    <property type="component" value="Unassembled WGS sequence"/>
</dbReference>
<comment type="caution">
    <text evidence="10">The sequence shown here is derived from an EMBL/GenBank/DDBJ whole genome shotgun (WGS) entry which is preliminary data.</text>
</comment>
<evidence type="ECO:0000256" key="6">
    <source>
        <dbReference type="ARBA" id="ARBA00022764"/>
    </source>
</evidence>
<evidence type="ECO:0000256" key="8">
    <source>
        <dbReference type="PIRNR" id="PIRNR000897"/>
    </source>
</evidence>
<feature type="domain" description="Phosphatidic acid phosphatase type 2/haloperoxidase" evidence="9">
    <location>
        <begin position="94"/>
        <end position="205"/>
    </location>
</feature>
<comment type="similarity">
    <text evidence="3 8">Belongs to the class A bacterial acid phosphatase family.</text>
</comment>
<keyword evidence="11" id="KW-1185">Reference proteome</keyword>
<evidence type="ECO:0000313" key="11">
    <source>
        <dbReference type="Proteomes" id="UP001195903"/>
    </source>
</evidence>
<evidence type="ECO:0000256" key="3">
    <source>
        <dbReference type="ARBA" id="ARBA00009017"/>
    </source>
</evidence>
<evidence type="ECO:0000256" key="5">
    <source>
        <dbReference type="ARBA" id="ARBA00022729"/>
    </source>
</evidence>
<keyword evidence="5" id="KW-0732">Signal</keyword>
<dbReference type="PROSITE" id="PS01157">
    <property type="entry name" value="ACID_PHOSPH_CL_A"/>
    <property type="match status" value="1"/>
</dbReference>
<reference evidence="10 11" key="1">
    <citation type="submission" date="2021-05" db="EMBL/GenBank/DDBJ databases">
        <title>Shewanella sp. JM162201.</title>
        <authorList>
            <person name="Xu S."/>
            <person name="Li A."/>
        </authorList>
    </citation>
    <scope>NUCLEOTIDE SEQUENCE [LARGE SCALE GENOMIC DNA]</scope>
    <source>
        <strain evidence="10 11">JM162201</strain>
    </source>
</reference>